<dbReference type="InterPro" id="IPR015168">
    <property type="entry name" value="SsuA/THI5"/>
</dbReference>
<accession>A0A974PT77</accession>
<sequence length="322" mass="33745">MSSGLSRRSLARRSFALLAAGLATALAAAPALAQEKVVRIGYQKYGTLILLKNKGLLEARLKPLGYTVKWAEFPAGPQLLEALNAGAIDFGNTGEAPPIFAQAAGAPLVYVGFEPAAPQGEAILVPKDSPLKTVADLKGKTVALNKGSNVHYLLVKALEKAGVAYADIKPAFLTPADARAAFERGAVDAWAIWDPFQAAAEKTIEARQLADGTGIVSNYQFYFSTKAFVDQAPQVVDAVLAGVAEVGAWVKANPKAAAAEFSPLIGIPAPILEVALARQQYDVKPLTPDVAAQQQQVADAFAALGLIPKPVRIADALRAPKS</sequence>
<dbReference type="NCBIfam" id="TIGR01728">
    <property type="entry name" value="SsuA_fam"/>
    <property type="match status" value="1"/>
</dbReference>
<dbReference type="RefSeq" id="WP_203196023.1">
    <property type="nucleotide sequence ID" value="NZ_CP063362.1"/>
</dbReference>
<dbReference type="PROSITE" id="PS51318">
    <property type="entry name" value="TAT"/>
    <property type="match status" value="1"/>
</dbReference>
<dbReference type="KEGG" id="xdi:EZH22_13015"/>
<dbReference type="CDD" id="cd13557">
    <property type="entry name" value="PBP2_SsuA"/>
    <property type="match status" value="1"/>
</dbReference>
<name>A0A974PT77_9HYPH</name>
<dbReference type="SUPFAM" id="SSF53850">
    <property type="entry name" value="Periplasmic binding protein-like II"/>
    <property type="match status" value="1"/>
</dbReference>
<evidence type="ECO:0000256" key="6">
    <source>
        <dbReference type="ARBA" id="ARBA00070228"/>
    </source>
</evidence>
<evidence type="ECO:0000256" key="4">
    <source>
        <dbReference type="ARBA" id="ARBA00022729"/>
    </source>
</evidence>
<dbReference type="GO" id="GO:0042626">
    <property type="term" value="F:ATPase-coupled transmembrane transporter activity"/>
    <property type="evidence" value="ECO:0007669"/>
    <property type="project" value="InterPro"/>
</dbReference>
<dbReference type="AlphaFoldDB" id="A0A974PT77"/>
<keyword evidence="4 7" id="KW-0732">Signal</keyword>
<dbReference type="Proteomes" id="UP000596427">
    <property type="component" value="Chromosome"/>
</dbReference>
<dbReference type="PANTHER" id="PTHR30024:SF42">
    <property type="entry name" value="ALIPHATIC SULFONATES-BINDING PROTEIN-RELATED"/>
    <property type="match status" value="1"/>
</dbReference>
<dbReference type="GO" id="GO:0016020">
    <property type="term" value="C:membrane"/>
    <property type="evidence" value="ECO:0007669"/>
    <property type="project" value="InterPro"/>
</dbReference>
<dbReference type="InterPro" id="IPR010067">
    <property type="entry name" value="ABC_SsuA_sub-bd"/>
</dbReference>
<evidence type="ECO:0000256" key="2">
    <source>
        <dbReference type="ARBA" id="ARBA00010742"/>
    </source>
</evidence>
<dbReference type="InterPro" id="IPR006311">
    <property type="entry name" value="TAT_signal"/>
</dbReference>
<dbReference type="FunFam" id="3.40.190.10:FF:000050">
    <property type="entry name" value="Sulfonate ABC transporter substrate-binding protein"/>
    <property type="match status" value="1"/>
</dbReference>
<dbReference type="GO" id="GO:0042597">
    <property type="term" value="C:periplasmic space"/>
    <property type="evidence" value="ECO:0007669"/>
    <property type="project" value="UniProtKB-SubCell"/>
</dbReference>
<keyword evidence="10" id="KW-1185">Reference proteome</keyword>
<evidence type="ECO:0000256" key="5">
    <source>
        <dbReference type="ARBA" id="ARBA00055538"/>
    </source>
</evidence>
<dbReference type="Gene3D" id="3.40.190.10">
    <property type="entry name" value="Periplasmic binding protein-like II"/>
    <property type="match status" value="2"/>
</dbReference>
<feature type="chain" id="PRO_5037662925" description="Putative aliphatic sulfonates-binding protein" evidence="7">
    <location>
        <begin position="34"/>
        <end position="322"/>
    </location>
</feature>
<evidence type="ECO:0000259" key="8">
    <source>
        <dbReference type="SMART" id="SM00062"/>
    </source>
</evidence>
<comment type="similarity">
    <text evidence="2">Belongs to the bacterial solute-binding protein SsuA/TauA family.</text>
</comment>
<dbReference type="SMART" id="SM00062">
    <property type="entry name" value="PBPb"/>
    <property type="match status" value="1"/>
</dbReference>
<protein>
    <recommendedName>
        <fullName evidence="6">Putative aliphatic sulfonates-binding protein</fullName>
    </recommendedName>
</protein>
<comment type="subcellular location">
    <subcellularLocation>
        <location evidence="1">Periplasm</location>
    </subcellularLocation>
</comment>
<organism evidence="9 10">
    <name type="scientific">Xanthobacter dioxanivorans</name>
    <dbReference type="NCBI Taxonomy" id="2528964"/>
    <lineage>
        <taxon>Bacteria</taxon>
        <taxon>Pseudomonadati</taxon>
        <taxon>Pseudomonadota</taxon>
        <taxon>Alphaproteobacteria</taxon>
        <taxon>Hyphomicrobiales</taxon>
        <taxon>Xanthobacteraceae</taxon>
        <taxon>Xanthobacter</taxon>
    </lineage>
</organism>
<feature type="domain" description="Solute-binding protein family 3/N-terminal" evidence="8">
    <location>
        <begin position="37"/>
        <end position="253"/>
    </location>
</feature>
<evidence type="ECO:0000256" key="1">
    <source>
        <dbReference type="ARBA" id="ARBA00004418"/>
    </source>
</evidence>
<dbReference type="InterPro" id="IPR001638">
    <property type="entry name" value="Solute-binding_3/MltF_N"/>
</dbReference>
<evidence type="ECO:0000256" key="3">
    <source>
        <dbReference type="ARBA" id="ARBA00022448"/>
    </source>
</evidence>
<evidence type="ECO:0000256" key="7">
    <source>
        <dbReference type="SAM" id="SignalP"/>
    </source>
</evidence>
<reference evidence="9 10" key="1">
    <citation type="submission" date="2020-10" db="EMBL/GenBank/DDBJ databases">
        <title>Degradation of 1,4-Dioxane by Xanthobacter sp. YN2, via a Novel Group-2 Soluble Di-Iron Monooxygenase.</title>
        <authorList>
            <person name="Ma F."/>
            <person name="Wang Y."/>
            <person name="Yang J."/>
            <person name="Guo H."/>
            <person name="Su D."/>
            <person name="Yu L."/>
        </authorList>
    </citation>
    <scope>NUCLEOTIDE SEQUENCE [LARGE SCALE GENOMIC DNA]</scope>
    <source>
        <strain evidence="9 10">YN2</strain>
    </source>
</reference>
<dbReference type="PANTHER" id="PTHR30024">
    <property type="entry name" value="ALIPHATIC SULFONATES-BINDING PROTEIN-RELATED"/>
    <property type="match status" value="1"/>
</dbReference>
<gene>
    <name evidence="9" type="ORF">EZH22_13015</name>
</gene>
<evidence type="ECO:0000313" key="9">
    <source>
        <dbReference type="EMBL" id="QRG09106.1"/>
    </source>
</evidence>
<feature type="signal peptide" evidence="7">
    <location>
        <begin position="1"/>
        <end position="33"/>
    </location>
</feature>
<proteinExistence type="inferred from homology"/>
<dbReference type="Pfam" id="PF09084">
    <property type="entry name" value="NMT1"/>
    <property type="match status" value="1"/>
</dbReference>
<comment type="function">
    <text evidence="5">Part of a binding-protein-dependent transport system for aliphatic sulfonates. Putative binding protein.</text>
</comment>
<keyword evidence="3" id="KW-0813">Transport</keyword>
<dbReference type="NCBIfam" id="NF008588">
    <property type="entry name" value="PRK11553.1"/>
    <property type="match status" value="1"/>
</dbReference>
<dbReference type="EMBL" id="CP063362">
    <property type="protein sequence ID" value="QRG09106.1"/>
    <property type="molecule type" value="Genomic_DNA"/>
</dbReference>
<evidence type="ECO:0000313" key="10">
    <source>
        <dbReference type="Proteomes" id="UP000596427"/>
    </source>
</evidence>